<proteinExistence type="predicted"/>
<name>A0A7C9E517_OPUST</name>
<evidence type="ECO:0000313" key="2">
    <source>
        <dbReference type="EMBL" id="MBA4652529.1"/>
    </source>
</evidence>
<feature type="region of interest" description="Disordered" evidence="1">
    <location>
        <begin position="90"/>
        <end position="113"/>
    </location>
</feature>
<sequence length="113" mass="12209">MHQSWLDTTARCMSTEQGGTSQTSQLLAMVCLKLSAVHPAVKSKCHAHSRVPLISIPCLVTSGASKLSAHMLDLQGSLCKPTSILHKTGYMNKGPNLSPTEMLKQYKTEGQSQ</sequence>
<evidence type="ECO:0000256" key="1">
    <source>
        <dbReference type="SAM" id="MobiDB-lite"/>
    </source>
</evidence>
<dbReference type="AlphaFoldDB" id="A0A7C9E517"/>
<reference evidence="2" key="2">
    <citation type="submission" date="2020-07" db="EMBL/GenBank/DDBJ databases">
        <authorList>
            <person name="Vera ALvarez R."/>
            <person name="Arias-Moreno D.M."/>
            <person name="Jimenez-Jacinto V."/>
            <person name="Jimenez-Bremont J.F."/>
            <person name="Swaminathan K."/>
            <person name="Moose S.P."/>
            <person name="Guerrero-Gonzalez M.L."/>
            <person name="Marino-Ramirez L."/>
            <person name="Landsman D."/>
            <person name="Rodriguez-Kessler M."/>
            <person name="Delgado-Sanchez P."/>
        </authorList>
    </citation>
    <scope>NUCLEOTIDE SEQUENCE</scope>
    <source>
        <tissue evidence="2">Cladode</tissue>
    </source>
</reference>
<accession>A0A7C9E517</accession>
<reference evidence="2" key="1">
    <citation type="journal article" date="2013" name="J. Plant Res.">
        <title>Effect of fungi and light on seed germination of three Opuntia species from semiarid lands of central Mexico.</title>
        <authorList>
            <person name="Delgado-Sanchez P."/>
            <person name="Jimenez-Bremont J.F."/>
            <person name="Guerrero-Gonzalez Mde L."/>
            <person name="Flores J."/>
        </authorList>
    </citation>
    <scope>NUCLEOTIDE SEQUENCE</scope>
    <source>
        <tissue evidence="2">Cladode</tissue>
    </source>
</reference>
<organism evidence="2">
    <name type="scientific">Opuntia streptacantha</name>
    <name type="common">Prickly pear cactus</name>
    <name type="synonym">Opuntia cardona</name>
    <dbReference type="NCBI Taxonomy" id="393608"/>
    <lineage>
        <taxon>Eukaryota</taxon>
        <taxon>Viridiplantae</taxon>
        <taxon>Streptophyta</taxon>
        <taxon>Embryophyta</taxon>
        <taxon>Tracheophyta</taxon>
        <taxon>Spermatophyta</taxon>
        <taxon>Magnoliopsida</taxon>
        <taxon>eudicotyledons</taxon>
        <taxon>Gunneridae</taxon>
        <taxon>Pentapetalae</taxon>
        <taxon>Caryophyllales</taxon>
        <taxon>Cactineae</taxon>
        <taxon>Cactaceae</taxon>
        <taxon>Opuntioideae</taxon>
        <taxon>Opuntia</taxon>
    </lineage>
</organism>
<dbReference type="EMBL" id="GISG01174914">
    <property type="protein sequence ID" value="MBA4652529.1"/>
    <property type="molecule type" value="Transcribed_RNA"/>
</dbReference>
<protein>
    <submittedName>
        <fullName evidence="2">Uncharacterized protein</fullName>
    </submittedName>
</protein>